<organism evidence="1 2">
    <name type="scientific">Prorocentrum cordatum</name>
    <dbReference type="NCBI Taxonomy" id="2364126"/>
    <lineage>
        <taxon>Eukaryota</taxon>
        <taxon>Sar</taxon>
        <taxon>Alveolata</taxon>
        <taxon>Dinophyceae</taxon>
        <taxon>Prorocentrales</taxon>
        <taxon>Prorocentraceae</taxon>
        <taxon>Prorocentrum</taxon>
    </lineage>
</organism>
<evidence type="ECO:0000313" key="1">
    <source>
        <dbReference type="EMBL" id="CAK0876656.1"/>
    </source>
</evidence>
<dbReference type="InterPro" id="IPR002495">
    <property type="entry name" value="Glyco_trans_8"/>
</dbReference>
<dbReference type="EMBL" id="CAUYUJ010017654">
    <property type="protein sequence ID" value="CAK0876656.1"/>
    <property type="molecule type" value="Genomic_DNA"/>
</dbReference>
<reference evidence="1" key="1">
    <citation type="submission" date="2023-10" db="EMBL/GenBank/DDBJ databases">
        <authorList>
            <person name="Chen Y."/>
            <person name="Shah S."/>
            <person name="Dougan E. K."/>
            <person name="Thang M."/>
            <person name="Chan C."/>
        </authorList>
    </citation>
    <scope>NUCLEOTIDE SEQUENCE [LARGE SCALE GENOMIC DNA]</scope>
</reference>
<protein>
    <recommendedName>
        <fullName evidence="3">Hexosyltransferase</fullName>
    </recommendedName>
</protein>
<dbReference type="InterPro" id="IPR050587">
    <property type="entry name" value="GNT1/Glycosyltrans_8"/>
</dbReference>
<evidence type="ECO:0008006" key="3">
    <source>
        <dbReference type="Google" id="ProtNLM"/>
    </source>
</evidence>
<name>A0ABN9VT23_9DINO</name>
<comment type="caution">
    <text evidence="1">The sequence shown here is derived from an EMBL/GenBank/DDBJ whole genome shotgun (WGS) entry which is preliminary data.</text>
</comment>
<accession>A0ABN9VT23</accession>
<dbReference type="InterPro" id="IPR029044">
    <property type="entry name" value="Nucleotide-diphossugar_trans"/>
</dbReference>
<sequence length="328" mass="37084">MEPYLARTGGRQQFEMVSRLHAGIRTLQWIENQTTQLSLGNYSGPTDVTGIVTHAGKHALDYIDSATMLGLVLQRYLPDVPRFAIVIEGMKDYYQDQLKDAGWHLIMVEDWGPEHIGGSAASNFLGRWGDSFEKLNVWRFPLDRVLFLDSDTYVFSDKVRDIFDTKLEPDQIAMTKDGCKSEHNSGMMLFKPDLSVYSDLLRMIALAPGGSREILDQTLINNHYKGKIVTVDTRFNCIDYQADKNCKLSCGQDTIIAHFTGNPKPTREGVRHVELVRSLNGSSACQGTNLGGCQLWPRYYCDMKTNTPYLSKLLKRTLNQTGPCLWEN</sequence>
<dbReference type="PANTHER" id="PTHR11183">
    <property type="entry name" value="GLYCOGENIN SUBFAMILY MEMBER"/>
    <property type="match status" value="1"/>
</dbReference>
<keyword evidence="2" id="KW-1185">Reference proteome</keyword>
<gene>
    <name evidence="1" type="ORF">PCOR1329_LOCUS60956</name>
</gene>
<dbReference type="SUPFAM" id="SSF53448">
    <property type="entry name" value="Nucleotide-diphospho-sugar transferases"/>
    <property type="match status" value="1"/>
</dbReference>
<dbReference type="Pfam" id="PF01501">
    <property type="entry name" value="Glyco_transf_8"/>
    <property type="match status" value="1"/>
</dbReference>
<evidence type="ECO:0000313" key="2">
    <source>
        <dbReference type="Proteomes" id="UP001189429"/>
    </source>
</evidence>
<dbReference type="Proteomes" id="UP001189429">
    <property type="component" value="Unassembled WGS sequence"/>
</dbReference>
<proteinExistence type="predicted"/>
<dbReference type="Gene3D" id="3.90.550.10">
    <property type="entry name" value="Spore Coat Polysaccharide Biosynthesis Protein SpsA, Chain A"/>
    <property type="match status" value="1"/>
</dbReference>